<dbReference type="Proteomes" id="UP000447545">
    <property type="component" value="Unassembled WGS sequence"/>
</dbReference>
<comment type="caution">
    <text evidence="1">The sequence shown here is derived from an EMBL/GenBank/DDBJ whole genome shotgun (WGS) entry which is preliminary data.</text>
</comment>
<organism evidence="1 2">
    <name type="scientific">Winogradskyella ouciana</name>
    <dbReference type="NCBI Taxonomy" id="2608631"/>
    <lineage>
        <taxon>Bacteria</taxon>
        <taxon>Pseudomonadati</taxon>
        <taxon>Bacteroidota</taxon>
        <taxon>Flavobacteriia</taxon>
        <taxon>Flavobacteriales</taxon>
        <taxon>Flavobacteriaceae</taxon>
        <taxon>Winogradskyella</taxon>
    </lineage>
</organism>
<name>A0A7K1GAK6_9FLAO</name>
<dbReference type="AlphaFoldDB" id="A0A7K1GAK6"/>
<evidence type="ECO:0000313" key="1">
    <source>
        <dbReference type="EMBL" id="MTE26327.1"/>
    </source>
</evidence>
<accession>A0A7K1GAK6</accession>
<dbReference type="RefSeq" id="WP_155088160.1">
    <property type="nucleotide sequence ID" value="NZ_WJYA01000004.1"/>
</dbReference>
<dbReference type="EMBL" id="WJYA01000004">
    <property type="protein sequence ID" value="MTE26327.1"/>
    <property type="molecule type" value="Genomic_DNA"/>
</dbReference>
<evidence type="ECO:0000313" key="2">
    <source>
        <dbReference type="Proteomes" id="UP000447545"/>
    </source>
</evidence>
<reference evidence="1 2" key="1">
    <citation type="submission" date="2019-11" db="EMBL/GenBank/DDBJ databases">
        <title>Winogradskyella ouciana sp. nov., isolated from the hadal seawater of the Mariana Trench.</title>
        <authorList>
            <person name="Liu R."/>
        </authorList>
    </citation>
    <scope>NUCLEOTIDE SEQUENCE [LARGE SCALE GENOMIC DNA]</scope>
    <source>
        <strain evidence="1 2">ZXX205</strain>
    </source>
</reference>
<sequence>MKILSVIILIFTITFCPAQSIERFSIDNGGASVSNGSIQLLYTIGEVNVQEIDAGSVSVSEGFITSGFKILVDPKVFLQGPLINAATPDIMEDDLRINDQLPTTSPYEDNATCNTTVFDITGNNAIVDWVWLELRDANDNTKIINARSALLQRDGDVVDVDGVSNITMQAPPTGYYVTVKHRNHLGVMSAQTIMLNESSATDADFTDNAFNTFGTNAQVLLASGSTALWAGDTNNDGSVQFSGGNSDVNILKDFILNHPSNPLGFLTVAINGYFNQDVNMDGIAKFSGTSNDSNAIKDIILNHPGNFLNIPTFTINTQVPEN</sequence>
<gene>
    <name evidence="1" type="ORF">F1003_05205</name>
</gene>
<keyword evidence="2" id="KW-1185">Reference proteome</keyword>
<proteinExistence type="predicted"/>
<protein>
    <submittedName>
        <fullName evidence="1">Hemagglutinin protein</fullName>
    </submittedName>
</protein>